<keyword evidence="3" id="KW-1185">Reference proteome</keyword>
<feature type="region of interest" description="Disordered" evidence="1">
    <location>
        <begin position="1"/>
        <end position="25"/>
    </location>
</feature>
<name>A0A453A7S2_AEGTS</name>
<reference evidence="2" key="4">
    <citation type="submission" date="2019-03" db="UniProtKB">
        <authorList>
            <consortium name="EnsemblPlants"/>
        </authorList>
    </citation>
    <scope>IDENTIFICATION</scope>
</reference>
<dbReference type="AlphaFoldDB" id="A0A453A7S2"/>
<organism evidence="2 3">
    <name type="scientific">Aegilops tauschii subsp. strangulata</name>
    <name type="common">Goatgrass</name>
    <dbReference type="NCBI Taxonomy" id="200361"/>
    <lineage>
        <taxon>Eukaryota</taxon>
        <taxon>Viridiplantae</taxon>
        <taxon>Streptophyta</taxon>
        <taxon>Embryophyta</taxon>
        <taxon>Tracheophyta</taxon>
        <taxon>Spermatophyta</taxon>
        <taxon>Magnoliopsida</taxon>
        <taxon>Liliopsida</taxon>
        <taxon>Poales</taxon>
        <taxon>Poaceae</taxon>
        <taxon>BOP clade</taxon>
        <taxon>Pooideae</taxon>
        <taxon>Triticodae</taxon>
        <taxon>Triticeae</taxon>
        <taxon>Triticinae</taxon>
        <taxon>Aegilops</taxon>
    </lineage>
</organism>
<evidence type="ECO:0000256" key="1">
    <source>
        <dbReference type="SAM" id="MobiDB-lite"/>
    </source>
</evidence>
<accession>A0A453A7S2</accession>
<reference evidence="3" key="2">
    <citation type="journal article" date="2017" name="Nat. Plants">
        <title>The Aegilops tauschii genome reveals multiple impacts of transposons.</title>
        <authorList>
            <person name="Zhao G."/>
            <person name="Zou C."/>
            <person name="Li K."/>
            <person name="Wang K."/>
            <person name="Li T."/>
            <person name="Gao L."/>
            <person name="Zhang X."/>
            <person name="Wang H."/>
            <person name="Yang Z."/>
            <person name="Liu X."/>
            <person name="Jiang W."/>
            <person name="Mao L."/>
            <person name="Kong X."/>
            <person name="Jiao Y."/>
            <person name="Jia J."/>
        </authorList>
    </citation>
    <scope>NUCLEOTIDE SEQUENCE [LARGE SCALE GENOMIC DNA]</scope>
    <source>
        <strain evidence="3">cv. AL8/78</strain>
    </source>
</reference>
<sequence length="88" mass="9550">MEAAGDEETPLLHHHPPSGLYQNGDSRLNTCDATVDVNGQPAAKASTGNWRACFFILGKTAAAVHRLNKCGRKIMLSNNSHRLTCLTF</sequence>
<reference evidence="2" key="5">
    <citation type="journal article" date="2021" name="G3 (Bethesda)">
        <title>Aegilops tauschii genome assembly Aet v5.0 features greater sequence contiguity and improved annotation.</title>
        <authorList>
            <person name="Wang L."/>
            <person name="Zhu T."/>
            <person name="Rodriguez J.C."/>
            <person name="Deal K.R."/>
            <person name="Dubcovsky J."/>
            <person name="McGuire P.E."/>
            <person name="Lux T."/>
            <person name="Spannagl M."/>
            <person name="Mayer K.F.X."/>
            <person name="Baldrich P."/>
            <person name="Meyers B.C."/>
            <person name="Huo N."/>
            <person name="Gu Y.Q."/>
            <person name="Zhou H."/>
            <person name="Devos K.M."/>
            <person name="Bennetzen J.L."/>
            <person name="Unver T."/>
            <person name="Budak H."/>
            <person name="Gulick P.J."/>
            <person name="Galiba G."/>
            <person name="Kalapos B."/>
            <person name="Nelson D.R."/>
            <person name="Li P."/>
            <person name="You F.M."/>
            <person name="Luo M.C."/>
            <person name="Dvorak J."/>
        </authorList>
    </citation>
    <scope>NUCLEOTIDE SEQUENCE [LARGE SCALE GENOMIC DNA]</scope>
    <source>
        <strain evidence="2">cv. AL8/78</strain>
    </source>
</reference>
<evidence type="ECO:0000313" key="2">
    <source>
        <dbReference type="EnsemblPlants" id="AET2Gv20016200.33"/>
    </source>
</evidence>
<reference evidence="2" key="3">
    <citation type="journal article" date="2017" name="Nature">
        <title>Genome sequence of the progenitor of the wheat D genome Aegilops tauschii.</title>
        <authorList>
            <person name="Luo M.C."/>
            <person name="Gu Y.Q."/>
            <person name="Puiu D."/>
            <person name="Wang H."/>
            <person name="Twardziok S.O."/>
            <person name="Deal K.R."/>
            <person name="Huo N."/>
            <person name="Zhu T."/>
            <person name="Wang L."/>
            <person name="Wang Y."/>
            <person name="McGuire P.E."/>
            <person name="Liu S."/>
            <person name="Long H."/>
            <person name="Ramasamy R.K."/>
            <person name="Rodriguez J.C."/>
            <person name="Van S.L."/>
            <person name="Yuan L."/>
            <person name="Wang Z."/>
            <person name="Xia Z."/>
            <person name="Xiao L."/>
            <person name="Anderson O.D."/>
            <person name="Ouyang S."/>
            <person name="Liang Y."/>
            <person name="Zimin A.V."/>
            <person name="Pertea G."/>
            <person name="Qi P."/>
            <person name="Bennetzen J.L."/>
            <person name="Dai X."/>
            <person name="Dawson M.W."/>
            <person name="Muller H.G."/>
            <person name="Kugler K."/>
            <person name="Rivarola-Duarte L."/>
            <person name="Spannagl M."/>
            <person name="Mayer K.F.X."/>
            <person name="Lu F.H."/>
            <person name="Bevan M.W."/>
            <person name="Leroy P."/>
            <person name="Li P."/>
            <person name="You F.M."/>
            <person name="Sun Q."/>
            <person name="Liu Z."/>
            <person name="Lyons E."/>
            <person name="Wicker T."/>
            <person name="Salzberg S.L."/>
            <person name="Devos K.M."/>
            <person name="Dvorak J."/>
        </authorList>
    </citation>
    <scope>NUCLEOTIDE SEQUENCE [LARGE SCALE GENOMIC DNA]</scope>
    <source>
        <strain evidence="2">cv. AL8/78</strain>
    </source>
</reference>
<protein>
    <submittedName>
        <fullName evidence="2">Uncharacterized protein</fullName>
    </submittedName>
</protein>
<dbReference type="Gramene" id="AET2Gv20016200.33">
    <property type="protein sequence ID" value="AET2Gv20016200.33"/>
    <property type="gene ID" value="AET2Gv20016200"/>
</dbReference>
<reference evidence="3" key="1">
    <citation type="journal article" date="2014" name="Science">
        <title>Ancient hybridizations among the ancestral genomes of bread wheat.</title>
        <authorList>
            <consortium name="International Wheat Genome Sequencing Consortium,"/>
            <person name="Marcussen T."/>
            <person name="Sandve S.R."/>
            <person name="Heier L."/>
            <person name="Spannagl M."/>
            <person name="Pfeifer M."/>
            <person name="Jakobsen K.S."/>
            <person name="Wulff B.B."/>
            <person name="Steuernagel B."/>
            <person name="Mayer K.F."/>
            <person name="Olsen O.A."/>
        </authorList>
    </citation>
    <scope>NUCLEOTIDE SEQUENCE [LARGE SCALE GENOMIC DNA]</scope>
    <source>
        <strain evidence="3">cv. AL8/78</strain>
    </source>
</reference>
<dbReference type="EnsemblPlants" id="AET2Gv20016200.33">
    <property type="protein sequence ID" value="AET2Gv20016200.33"/>
    <property type="gene ID" value="AET2Gv20016200"/>
</dbReference>
<proteinExistence type="predicted"/>
<dbReference type="Proteomes" id="UP000015105">
    <property type="component" value="Chromosome 2D"/>
</dbReference>
<evidence type="ECO:0000313" key="3">
    <source>
        <dbReference type="Proteomes" id="UP000015105"/>
    </source>
</evidence>